<organism evidence="5 6">
    <name type="scientific">Acorus gramineus</name>
    <name type="common">Dwarf sweet flag</name>
    <dbReference type="NCBI Taxonomy" id="55184"/>
    <lineage>
        <taxon>Eukaryota</taxon>
        <taxon>Viridiplantae</taxon>
        <taxon>Streptophyta</taxon>
        <taxon>Embryophyta</taxon>
        <taxon>Tracheophyta</taxon>
        <taxon>Spermatophyta</taxon>
        <taxon>Magnoliopsida</taxon>
        <taxon>Liliopsida</taxon>
        <taxon>Acoraceae</taxon>
        <taxon>Acorus</taxon>
    </lineage>
</organism>
<dbReference type="InterPro" id="IPR006514">
    <property type="entry name" value="IRX15/GXM/AGM"/>
</dbReference>
<proteinExistence type="predicted"/>
<accession>A0AAV9AIR7</accession>
<reference evidence="5" key="1">
    <citation type="journal article" date="2023" name="Nat. Commun.">
        <title>Diploid and tetraploid genomes of Acorus and the evolution of monocots.</title>
        <authorList>
            <person name="Ma L."/>
            <person name="Liu K.W."/>
            <person name="Li Z."/>
            <person name="Hsiao Y.Y."/>
            <person name="Qi Y."/>
            <person name="Fu T."/>
            <person name="Tang G.D."/>
            <person name="Zhang D."/>
            <person name="Sun W.H."/>
            <person name="Liu D.K."/>
            <person name="Li Y."/>
            <person name="Chen G.Z."/>
            <person name="Liu X.D."/>
            <person name="Liao X.Y."/>
            <person name="Jiang Y.T."/>
            <person name="Yu X."/>
            <person name="Hao Y."/>
            <person name="Huang J."/>
            <person name="Zhao X.W."/>
            <person name="Ke S."/>
            <person name="Chen Y.Y."/>
            <person name="Wu W.L."/>
            <person name="Hsu J.L."/>
            <person name="Lin Y.F."/>
            <person name="Huang M.D."/>
            <person name="Li C.Y."/>
            <person name="Huang L."/>
            <person name="Wang Z.W."/>
            <person name="Zhao X."/>
            <person name="Zhong W.Y."/>
            <person name="Peng D.H."/>
            <person name="Ahmad S."/>
            <person name="Lan S."/>
            <person name="Zhang J.S."/>
            <person name="Tsai W.C."/>
            <person name="Van de Peer Y."/>
            <person name="Liu Z.J."/>
        </authorList>
    </citation>
    <scope>NUCLEOTIDE SEQUENCE</scope>
    <source>
        <strain evidence="5">SCP</strain>
    </source>
</reference>
<evidence type="ECO:0000256" key="1">
    <source>
        <dbReference type="ARBA" id="ARBA00004194"/>
    </source>
</evidence>
<dbReference type="AlphaFoldDB" id="A0AAV9AIR7"/>
<dbReference type="PANTHER" id="PTHR31444">
    <property type="entry name" value="OS11G0490100 PROTEIN"/>
    <property type="match status" value="1"/>
</dbReference>
<dbReference type="Proteomes" id="UP001179952">
    <property type="component" value="Unassembled WGS sequence"/>
</dbReference>
<name>A0AAV9AIR7_ACOGR</name>
<gene>
    <name evidence="5" type="ORF">QJS04_geneDACA016252</name>
</gene>
<dbReference type="GO" id="GO:0045492">
    <property type="term" value="P:xylan biosynthetic process"/>
    <property type="evidence" value="ECO:0007669"/>
    <property type="project" value="InterPro"/>
</dbReference>
<sequence length="287" mass="32408">MTTIKSKAQNTLNIKLLILSFFLVLLLLFILKSTFYSSSSPIQQIQTTSTSTTTTTTTNPTCMKLPPSLVQAITHYTTSNTTPQQTFNEISVTTNVLDRKSPCNFLIFGLGHDSLMWSALNHEGRTVFLDEDKAWIDVIKKRFPALESYHVTYNTKVREANDLLELGRQPDCTQLSDVRKSECRLALKGLPDFVYEVDWDLIMVDAPTGFMDDSPGRMSAIYTAGMMGRWRAEGETNVFVHDCDRPVEDKFSKAFLCEGYLVKQEGRLRHFTIPSHRSTPGLPFCPA</sequence>
<keyword evidence="2" id="KW-0812">Transmembrane</keyword>
<reference evidence="5" key="2">
    <citation type="submission" date="2023-06" db="EMBL/GenBank/DDBJ databases">
        <authorList>
            <person name="Ma L."/>
            <person name="Liu K.-W."/>
            <person name="Li Z."/>
            <person name="Hsiao Y.-Y."/>
            <person name="Qi Y."/>
            <person name="Fu T."/>
            <person name="Tang G."/>
            <person name="Zhang D."/>
            <person name="Sun W.-H."/>
            <person name="Liu D.-K."/>
            <person name="Li Y."/>
            <person name="Chen G.-Z."/>
            <person name="Liu X.-D."/>
            <person name="Liao X.-Y."/>
            <person name="Jiang Y.-T."/>
            <person name="Yu X."/>
            <person name="Hao Y."/>
            <person name="Huang J."/>
            <person name="Zhao X.-W."/>
            <person name="Ke S."/>
            <person name="Chen Y.-Y."/>
            <person name="Wu W.-L."/>
            <person name="Hsu J.-L."/>
            <person name="Lin Y.-F."/>
            <person name="Huang M.-D."/>
            <person name="Li C.-Y."/>
            <person name="Huang L."/>
            <person name="Wang Z.-W."/>
            <person name="Zhao X."/>
            <person name="Zhong W.-Y."/>
            <person name="Peng D.-H."/>
            <person name="Ahmad S."/>
            <person name="Lan S."/>
            <person name="Zhang J.-S."/>
            <person name="Tsai W.-C."/>
            <person name="Van De Peer Y."/>
            <person name="Liu Z.-J."/>
        </authorList>
    </citation>
    <scope>NUCLEOTIDE SEQUENCE</scope>
    <source>
        <strain evidence="5">SCP</strain>
        <tissue evidence="5">Leaves</tissue>
    </source>
</reference>
<keyword evidence="6" id="KW-1185">Reference proteome</keyword>
<evidence type="ECO:0000256" key="2">
    <source>
        <dbReference type="ARBA" id="ARBA00022692"/>
    </source>
</evidence>
<dbReference type="EMBL" id="JAUJYN010000009">
    <property type="protein sequence ID" value="KAK1264087.1"/>
    <property type="molecule type" value="Genomic_DNA"/>
</dbReference>
<keyword evidence="3" id="KW-1133">Transmembrane helix</keyword>
<protein>
    <submittedName>
        <fullName evidence="5">Glucuronoxylan 4-O-methyltransferase 2</fullName>
    </submittedName>
</protein>
<evidence type="ECO:0000313" key="6">
    <source>
        <dbReference type="Proteomes" id="UP001179952"/>
    </source>
</evidence>
<comment type="caution">
    <text evidence="5">The sequence shown here is derived from an EMBL/GenBank/DDBJ whole genome shotgun (WGS) entry which is preliminary data.</text>
</comment>
<comment type="subcellular location">
    <subcellularLocation>
        <location evidence="1">Golgi apparatus membrane</location>
        <topology evidence="1">Single-pass membrane protein</topology>
    </subcellularLocation>
</comment>
<evidence type="ECO:0000256" key="4">
    <source>
        <dbReference type="ARBA" id="ARBA00023136"/>
    </source>
</evidence>
<dbReference type="NCBIfam" id="TIGR01627">
    <property type="entry name" value="A_thal_3515"/>
    <property type="match status" value="1"/>
</dbReference>
<dbReference type="GO" id="GO:0000139">
    <property type="term" value="C:Golgi membrane"/>
    <property type="evidence" value="ECO:0007669"/>
    <property type="project" value="UniProtKB-SubCell"/>
</dbReference>
<dbReference type="Pfam" id="PF21729">
    <property type="entry name" value="IRX15_IRX15L_GXM"/>
    <property type="match status" value="1"/>
</dbReference>
<keyword evidence="4" id="KW-0472">Membrane</keyword>
<evidence type="ECO:0000256" key="3">
    <source>
        <dbReference type="ARBA" id="ARBA00022989"/>
    </source>
</evidence>
<evidence type="ECO:0000313" key="5">
    <source>
        <dbReference type="EMBL" id="KAK1264087.1"/>
    </source>
</evidence>